<evidence type="ECO:0000313" key="2">
    <source>
        <dbReference type="Proteomes" id="UP000007148"/>
    </source>
</evidence>
<comment type="caution">
    <text evidence="1">The sequence shown here is derived from an EMBL/GenBank/DDBJ whole genome shotgun (WGS) entry which is preliminary data.</text>
</comment>
<organism evidence="1 2">
    <name type="scientific">Serendipita indica (strain DSM 11827)</name>
    <name type="common">Root endophyte fungus</name>
    <name type="synonym">Piriformospora indica</name>
    <dbReference type="NCBI Taxonomy" id="1109443"/>
    <lineage>
        <taxon>Eukaryota</taxon>
        <taxon>Fungi</taxon>
        <taxon>Dikarya</taxon>
        <taxon>Basidiomycota</taxon>
        <taxon>Agaricomycotina</taxon>
        <taxon>Agaricomycetes</taxon>
        <taxon>Sebacinales</taxon>
        <taxon>Serendipitaceae</taxon>
        <taxon>Serendipita</taxon>
    </lineage>
</organism>
<evidence type="ECO:0008006" key="3">
    <source>
        <dbReference type="Google" id="ProtNLM"/>
    </source>
</evidence>
<keyword evidence="2" id="KW-1185">Reference proteome</keyword>
<protein>
    <recommendedName>
        <fullName evidence="3">F-box domain-containing protein</fullName>
    </recommendedName>
</protein>
<dbReference type="HOGENOM" id="CLU_051383_0_0_1"/>
<sequence>MTSSLSLDAVYRTPIEIWRRIFEFCLGPSLLEITASTLSECQAFLEDEVALLQRYVAVERQRGRIRLVCHSWRQLADSLGDRIVVSHLDEHEWPPYRSKNSAHYISYRHYTSYLHQSPLSTYRRGIGAREPAPVAKPIKITRDMPFASITTLAASTLDLSDIDRDTPPANVYFLGVGPQVDPHALAHPLFYNIQILDILTRYPFESRDAGVLRTLPNLRCLMLAMSHKSLVRDPGMTLSAWHFPKLALFSVFLWGSPFTLSEDLLQFVHNHSSTLEEIDFPPEEQSHFARNADWSRFTRLRAIKLSDLTSLTDALPNLSCRWTPSASTRLTNTSEIPPLTITIDVLRRTPSSNEMVTRLLAYRDVLPNLTLRLSLRWSEWLHNAQVLIKESRRRETLRLSDGLRQYQASTSEIFAIIDETPLRVIDFGGDSAICDAAKELRALVFEDGPRAPLHV</sequence>
<dbReference type="AlphaFoldDB" id="G4TQG2"/>
<dbReference type="Proteomes" id="UP000007148">
    <property type="component" value="Unassembled WGS sequence"/>
</dbReference>
<accession>G4TQG2</accession>
<reference evidence="1 2" key="1">
    <citation type="journal article" date="2011" name="PLoS Pathog.">
        <title>Endophytic Life Strategies Decoded by Genome and Transcriptome Analyses of the Mutualistic Root Symbiont Piriformospora indica.</title>
        <authorList>
            <person name="Zuccaro A."/>
            <person name="Lahrmann U."/>
            <person name="Guldener U."/>
            <person name="Langen G."/>
            <person name="Pfiffi S."/>
            <person name="Biedenkopf D."/>
            <person name="Wong P."/>
            <person name="Samans B."/>
            <person name="Grimm C."/>
            <person name="Basiewicz M."/>
            <person name="Murat C."/>
            <person name="Martin F."/>
            <person name="Kogel K.H."/>
        </authorList>
    </citation>
    <scope>NUCLEOTIDE SEQUENCE [LARGE SCALE GENOMIC DNA]</scope>
    <source>
        <strain evidence="1 2">DSM 11827</strain>
    </source>
</reference>
<name>G4TQG2_SERID</name>
<dbReference type="OrthoDB" id="3153727at2759"/>
<dbReference type="InParanoid" id="G4TQG2"/>
<proteinExistence type="predicted"/>
<dbReference type="EMBL" id="CAFZ01000234">
    <property type="protein sequence ID" value="CCA73555.1"/>
    <property type="molecule type" value="Genomic_DNA"/>
</dbReference>
<evidence type="ECO:0000313" key="1">
    <source>
        <dbReference type="EMBL" id="CCA73555.1"/>
    </source>
</evidence>
<gene>
    <name evidence="1" type="ORF">PIIN_07508</name>
</gene>